<reference evidence="1 2" key="1">
    <citation type="submission" date="2017-01" db="EMBL/GenBank/DDBJ databases">
        <title>The cable genome- insights into the physiology and evolution of filamentous bacteria capable of sulfide oxidation via long distance electron transfer.</title>
        <authorList>
            <person name="Schreiber L."/>
            <person name="Bjerg J.T."/>
            <person name="Boggild A."/>
            <person name="Van De Vossenberg J."/>
            <person name="Meysman F."/>
            <person name="Nielsen L.P."/>
            <person name="Schramm A."/>
            <person name="Kjeldsen K.U."/>
        </authorList>
    </citation>
    <scope>NUCLEOTIDE SEQUENCE [LARGE SCALE GENOMIC DNA]</scope>
    <source>
        <strain evidence="1">A5</strain>
    </source>
</reference>
<organism evidence="1 2">
    <name type="scientific">Candidatus Electrothrix marina</name>
    <dbReference type="NCBI Taxonomy" id="1859130"/>
    <lineage>
        <taxon>Bacteria</taxon>
        <taxon>Pseudomonadati</taxon>
        <taxon>Thermodesulfobacteriota</taxon>
        <taxon>Desulfobulbia</taxon>
        <taxon>Desulfobulbales</taxon>
        <taxon>Desulfobulbaceae</taxon>
        <taxon>Candidatus Electrothrix</taxon>
    </lineage>
</organism>
<protein>
    <submittedName>
        <fullName evidence="1">Uncharacterized protein</fullName>
    </submittedName>
</protein>
<name>A0A444JDD6_9BACT</name>
<evidence type="ECO:0000313" key="2">
    <source>
        <dbReference type="Proteomes" id="UP000288892"/>
    </source>
</evidence>
<comment type="caution">
    <text evidence="1">The sequence shown here is derived from an EMBL/GenBank/DDBJ whole genome shotgun (WGS) entry which is preliminary data.</text>
</comment>
<dbReference type="Proteomes" id="UP000288892">
    <property type="component" value="Unassembled WGS sequence"/>
</dbReference>
<evidence type="ECO:0000313" key="1">
    <source>
        <dbReference type="EMBL" id="RWX51109.1"/>
    </source>
</evidence>
<accession>A0A444JDD6</accession>
<sequence length="45" mass="5292">MSQFFHLAKYSRIMLNYGIFLNNLGLKKICLDVFLAQKQKMGRLV</sequence>
<proteinExistence type="predicted"/>
<gene>
    <name evidence="1" type="ORF">VU01_12093</name>
</gene>
<dbReference type="EMBL" id="MTKS01000209">
    <property type="protein sequence ID" value="RWX51109.1"/>
    <property type="molecule type" value="Genomic_DNA"/>
</dbReference>
<keyword evidence="2" id="KW-1185">Reference proteome</keyword>
<dbReference type="AlphaFoldDB" id="A0A444JDD6"/>